<evidence type="ECO:0000256" key="1">
    <source>
        <dbReference type="ARBA" id="ARBA00022645"/>
    </source>
</evidence>
<dbReference type="PANTHER" id="PTHR34217">
    <property type="entry name" value="METAL-DEPENDENT CARBOXYPEPTIDASE"/>
    <property type="match status" value="1"/>
</dbReference>
<dbReference type="PANTHER" id="PTHR34217:SF1">
    <property type="entry name" value="CARBOXYPEPTIDASE 1"/>
    <property type="match status" value="1"/>
</dbReference>
<dbReference type="GO" id="GO:0004181">
    <property type="term" value="F:metallocarboxypeptidase activity"/>
    <property type="evidence" value="ECO:0007669"/>
    <property type="project" value="UniProtKB-UniRule"/>
</dbReference>
<evidence type="ECO:0000313" key="12">
    <source>
        <dbReference type="Proteomes" id="UP000215509"/>
    </source>
</evidence>
<dbReference type="GO" id="GO:0008270">
    <property type="term" value="F:zinc ion binding"/>
    <property type="evidence" value="ECO:0007669"/>
    <property type="project" value="UniProtKB-ARBA"/>
</dbReference>
<dbReference type="AlphaFoldDB" id="A0A229UXE8"/>
<feature type="active site" description="Proton donor/acceptor" evidence="10">
    <location>
        <position position="278"/>
    </location>
</feature>
<keyword evidence="5 8" id="KW-0482">Metalloprotease</keyword>
<keyword evidence="9" id="KW-0862">Zinc</keyword>
<dbReference type="PRINTS" id="PR00998">
    <property type="entry name" value="CRBOXYPTASET"/>
</dbReference>
<evidence type="ECO:0000256" key="2">
    <source>
        <dbReference type="ARBA" id="ARBA00022670"/>
    </source>
</evidence>
<evidence type="ECO:0000256" key="7">
    <source>
        <dbReference type="ARBA" id="ARBA00061580"/>
    </source>
</evidence>
<dbReference type="GO" id="GO:0006508">
    <property type="term" value="P:proteolysis"/>
    <property type="evidence" value="ECO:0007669"/>
    <property type="project" value="UniProtKB-UniRule"/>
</dbReference>
<dbReference type="SUPFAM" id="SSF55486">
    <property type="entry name" value="Metalloproteases ('zincins'), catalytic domain"/>
    <property type="match status" value="1"/>
</dbReference>
<comment type="cofactor">
    <cofactor evidence="9">
        <name>Zn(2+)</name>
        <dbReference type="ChEBI" id="CHEBI:29105"/>
    </cofactor>
    <text evidence="9">Binds 1 zinc ion per subunit.</text>
</comment>
<keyword evidence="1 8" id="KW-0121">Carboxypeptidase</keyword>
<evidence type="ECO:0000256" key="4">
    <source>
        <dbReference type="ARBA" id="ARBA00022801"/>
    </source>
</evidence>
<evidence type="ECO:0000256" key="8">
    <source>
        <dbReference type="PIRNR" id="PIRNR006615"/>
    </source>
</evidence>
<name>A0A229UXE8_9BACL</name>
<sequence length="513" mass="59119">MERGAYLLTTNTFEQKLAEFKEYLKTMKGYEEAIGLMYWDMRTGAPKKGIATRSEAVGVLSGEHFKMSVSDKMGEMLEYFSAEAAFSRLDRVDRKIVTETKKEYDRSKKIPPQKYKEYVVLTSKAESVWEEAKEASDYAKFQPYLEQIVAANLEFIELWGYEGHKYNTLLDMYEPGMTVDKLDQVFGALREKVVPLLAAIQASPYKPNTQFLKQTFEKEKQKQFSLFILKQMGYDFEAGRLDETVHPFATGLNPGDVRITTRYLLDDVNSALFGTIHEGGHALYEQNISADLIGTPLCTGTSMGIHESQSRFWENMIGRSRPFWNHYYGDLQRQYPGQFDQVSVEDFYRASNEVKPSLIRIEADELTYNLHIMVRYEIEKALFSESVRVADLPELWNEKYREYLGVTPSNDGEGVLQDVHWAGGAFGYFPSYALGNMYAAQITRTLRKELPAYDELIGSGNLIPVKEWLSDKIYQYGKLLTPTEIMTEVTGEELNPDYLVHYFREKFSDIYKL</sequence>
<proteinExistence type="inferred from homology"/>
<dbReference type="EMBL" id="NMQW01000002">
    <property type="protein sequence ID" value="OXM87941.1"/>
    <property type="molecule type" value="Genomic_DNA"/>
</dbReference>
<dbReference type="Gene3D" id="1.10.1370.30">
    <property type="match status" value="1"/>
</dbReference>
<dbReference type="PIRSF" id="PIRSF006615">
    <property type="entry name" value="Zn_crbxpep_Taq"/>
    <property type="match status" value="1"/>
</dbReference>
<comment type="caution">
    <text evidence="11">The sequence shown here is derived from an EMBL/GenBank/DDBJ whole genome shotgun (WGS) entry which is preliminary data.</text>
</comment>
<dbReference type="Proteomes" id="UP000215509">
    <property type="component" value="Unassembled WGS sequence"/>
</dbReference>
<dbReference type="PROSITE" id="PS52034">
    <property type="entry name" value="PEPTIDASE_M32"/>
    <property type="match status" value="1"/>
</dbReference>
<dbReference type="RefSeq" id="WP_094013191.1">
    <property type="nucleotide sequence ID" value="NZ_NMQW01000002.1"/>
</dbReference>
<feature type="binding site" evidence="9">
    <location>
        <position position="281"/>
    </location>
    <ligand>
        <name>Zn(2+)</name>
        <dbReference type="ChEBI" id="CHEBI:29105"/>
        <note>catalytic</note>
    </ligand>
</feature>
<accession>A0A229UXE8</accession>
<dbReference type="EC" id="3.4.17.19" evidence="8"/>
<reference evidence="11 12" key="1">
    <citation type="submission" date="2017-07" db="EMBL/GenBank/DDBJ databases">
        <title>Genome sequencing and assembly of Paenibacillus rigui.</title>
        <authorList>
            <person name="Mayilraj S."/>
        </authorList>
    </citation>
    <scope>NUCLEOTIDE SEQUENCE [LARGE SCALE GENOMIC DNA]</scope>
    <source>
        <strain evidence="11 12">JCM 16352</strain>
    </source>
</reference>
<dbReference type="Pfam" id="PF02074">
    <property type="entry name" value="Peptidase_M32"/>
    <property type="match status" value="1"/>
</dbReference>
<comment type="similarity">
    <text evidence="7 8">Belongs to the peptidase M32 family.</text>
</comment>
<protein>
    <recommendedName>
        <fullName evidence="8">Metal-dependent carboxypeptidase</fullName>
        <ecNumber evidence="8">3.4.17.19</ecNumber>
    </recommendedName>
</protein>
<keyword evidence="3 8" id="KW-0479">Metal-binding</keyword>
<evidence type="ECO:0000256" key="5">
    <source>
        <dbReference type="ARBA" id="ARBA00023049"/>
    </source>
</evidence>
<feature type="binding site" evidence="9">
    <location>
        <position position="277"/>
    </location>
    <ligand>
        <name>Zn(2+)</name>
        <dbReference type="ChEBI" id="CHEBI:29105"/>
        <note>catalytic</note>
    </ligand>
</feature>
<gene>
    <name evidence="11" type="ORF">CF651_02225</name>
</gene>
<dbReference type="InterPro" id="IPR001333">
    <property type="entry name" value="Peptidase_M32_Taq"/>
</dbReference>
<evidence type="ECO:0000256" key="9">
    <source>
        <dbReference type="PIRSR" id="PIRSR006615-1"/>
    </source>
</evidence>
<comment type="catalytic activity">
    <reaction evidence="6 8">
        <text>Release of a C-terminal amino acid with broad specificity, except for -Pro.</text>
        <dbReference type="EC" id="3.4.17.19"/>
    </reaction>
</comment>
<keyword evidence="4 8" id="KW-0378">Hydrolase</keyword>
<evidence type="ECO:0000313" key="11">
    <source>
        <dbReference type="EMBL" id="OXM87941.1"/>
    </source>
</evidence>
<evidence type="ECO:0000256" key="10">
    <source>
        <dbReference type="PIRSR" id="PIRSR006615-2"/>
    </source>
</evidence>
<keyword evidence="12" id="KW-1185">Reference proteome</keyword>
<keyword evidence="2 8" id="KW-0645">Protease</keyword>
<evidence type="ECO:0000256" key="3">
    <source>
        <dbReference type="ARBA" id="ARBA00022723"/>
    </source>
</evidence>
<feature type="binding site" evidence="9">
    <location>
        <position position="307"/>
    </location>
    <ligand>
        <name>Zn(2+)</name>
        <dbReference type="ChEBI" id="CHEBI:29105"/>
        <note>catalytic</note>
    </ligand>
</feature>
<evidence type="ECO:0000256" key="6">
    <source>
        <dbReference type="ARBA" id="ARBA00052755"/>
    </source>
</evidence>
<dbReference type="CDD" id="cd06460">
    <property type="entry name" value="M32_Taq"/>
    <property type="match status" value="1"/>
</dbReference>
<dbReference type="FunFam" id="1.10.1370.30:FF:000003">
    <property type="entry name" value="Thermostable carboxypeptidase 1"/>
    <property type="match status" value="1"/>
</dbReference>
<comment type="function">
    <text evidence="8">Broad specificity carboxypetidase that releases amino acids sequentially from the C-terminus, including neutral, aromatic, polar and basic residues.</text>
</comment>
<organism evidence="11 12">
    <name type="scientific">Paenibacillus rigui</name>
    <dbReference type="NCBI Taxonomy" id="554312"/>
    <lineage>
        <taxon>Bacteria</taxon>
        <taxon>Bacillati</taxon>
        <taxon>Bacillota</taxon>
        <taxon>Bacilli</taxon>
        <taxon>Bacillales</taxon>
        <taxon>Paenibacillaceae</taxon>
        <taxon>Paenibacillus</taxon>
    </lineage>
</organism>